<evidence type="ECO:0000256" key="6">
    <source>
        <dbReference type="ARBA" id="ARBA00022960"/>
    </source>
</evidence>
<sequence>MESPKDIFYLKQFVKQHPDNQMGWYLLGKQYSLAGKEGKANYCFIQAGEIYDAFEHESHPLAEHQLQIWKEWSRKQKNKRFARRSALVAIVLLGLVFSLPGGRDMNQEEAVSPPIAGTRQTVSKVGVIFIPQKELRPVGYAWDGLINAGQSAPLKAIAAKLEEDKGWRNWTGSARIVMAVEAKQLESSEEDQADAEGSNGIRTDDGNEMEVTMFDSDTCNCIPAESSGIYKEYRDWQTKQELHWTVGSAVTQYKKLYGNWPSKLDDLVRPYPNNVLAGMKDGMREVFREVLERLKARERADKNGEKGTKASSGQDGSGNDNEVAAVSVIGTNGYMEPDWSKPLEIVVDKATHRLAVVQGNIIVRSYKVGLGAERTPEGNFYISEKVKNPNGSDNGTFGSRGMTLSNTLYAIHGTDEPESIGKDESLGCIRMGKADVEELYDLVPLGTPVIVKNGTLPSDSKPAAERFKLEPKQDETNPVKVYEWLN</sequence>
<dbReference type="SUPFAM" id="SSF141523">
    <property type="entry name" value="L,D-transpeptidase catalytic domain-like"/>
    <property type="match status" value="1"/>
</dbReference>
<organism evidence="12 13">
    <name type="scientific">Paenibacillus harenae</name>
    <dbReference type="NCBI Taxonomy" id="306543"/>
    <lineage>
        <taxon>Bacteria</taxon>
        <taxon>Bacillati</taxon>
        <taxon>Bacillota</taxon>
        <taxon>Bacilli</taxon>
        <taxon>Bacillales</taxon>
        <taxon>Paenibacillaceae</taxon>
        <taxon>Paenibacillus</taxon>
    </lineage>
</organism>
<dbReference type="CDD" id="cd16913">
    <property type="entry name" value="YkuD_like"/>
    <property type="match status" value="1"/>
</dbReference>
<feature type="region of interest" description="Disordered" evidence="10">
    <location>
        <begin position="298"/>
        <end position="321"/>
    </location>
</feature>
<proteinExistence type="inferred from homology"/>
<evidence type="ECO:0000256" key="7">
    <source>
        <dbReference type="ARBA" id="ARBA00022984"/>
    </source>
</evidence>
<feature type="region of interest" description="Disordered" evidence="10">
    <location>
        <begin position="185"/>
        <end position="206"/>
    </location>
</feature>
<feature type="compositionally biased region" description="Polar residues" evidence="10">
    <location>
        <begin position="309"/>
        <end position="320"/>
    </location>
</feature>
<evidence type="ECO:0000256" key="3">
    <source>
        <dbReference type="ARBA" id="ARBA00022676"/>
    </source>
</evidence>
<evidence type="ECO:0000256" key="1">
    <source>
        <dbReference type="ARBA" id="ARBA00004752"/>
    </source>
</evidence>
<gene>
    <name evidence="12" type="ORF">J2T15_001200</name>
</gene>
<dbReference type="InterPro" id="IPR050979">
    <property type="entry name" value="LD-transpeptidase"/>
</dbReference>
<evidence type="ECO:0000313" key="12">
    <source>
        <dbReference type="EMBL" id="MDQ0111767.1"/>
    </source>
</evidence>
<dbReference type="InterPro" id="IPR038063">
    <property type="entry name" value="Transpep_catalytic_dom"/>
</dbReference>
<evidence type="ECO:0000256" key="8">
    <source>
        <dbReference type="ARBA" id="ARBA00023316"/>
    </source>
</evidence>
<comment type="caution">
    <text evidence="12">The sequence shown here is derived from an EMBL/GenBank/DDBJ whole genome shotgun (WGS) entry which is preliminary data.</text>
</comment>
<keyword evidence="7 9" id="KW-0573">Peptidoglycan synthesis</keyword>
<dbReference type="PROSITE" id="PS52029">
    <property type="entry name" value="LD_TPASE"/>
    <property type="match status" value="1"/>
</dbReference>
<evidence type="ECO:0000259" key="11">
    <source>
        <dbReference type="PROSITE" id="PS52029"/>
    </source>
</evidence>
<dbReference type="PANTHER" id="PTHR30582">
    <property type="entry name" value="L,D-TRANSPEPTIDASE"/>
    <property type="match status" value="1"/>
</dbReference>
<dbReference type="Pfam" id="PF03734">
    <property type="entry name" value="YkuD"/>
    <property type="match status" value="1"/>
</dbReference>
<keyword evidence="4" id="KW-0808">Transferase</keyword>
<reference evidence="12 13" key="1">
    <citation type="submission" date="2023-07" db="EMBL/GenBank/DDBJ databases">
        <title>Sorghum-associated microbial communities from plants grown in Nebraska, USA.</title>
        <authorList>
            <person name="Schachtman D."/>
        </authorList>
    </citation>
    <scope>NUCLEOTIDE SEQUENCE [LARGE SCALE GENOMIC DNA]</scope>
    <source>
        <strain evidence="12 13">CC482</strain>
    </source>
</reference>
<dbReference type="Gene3D" id="2.40.440.10">
    <property type="entry name" value="L,D-transpeptidase catalytic domain-like"/>
    <property type="match status" value="1"/>
</dbReference>
<dbReference type="Proteomes" id="UP001229346">
    <property type="component" value="Unassembled WGS sequence"/>
</dbReference>
<dbReference type="InterPro" id="IPR005490">
    <property type="entry name" value="LD_TPept_cat_dom"/>
</dbReference>
<evidence type="ECO:0000256" key="9">
    <source>
        <dbReference type="PROSITE-ProRule" id="PRU01373"/>
    </source>
</evidence>
<keyword evidence="5" id="KW-0378">Hydrolase</keyword>
<keyword evidence="6 9" id="KW-0133">Cell shape</keyword>
<feature type="active site" description="Nucleophile" evidence="9">
    <location>
        <position position="428"/>
    </location>
</feature>
<dbReference type="PANTHER" id="PTHR30582:SF24">
    <property type="entry name" value="L,D-TRANSPEPTIDASE ERFK_SRFK-RELATED"/>
    <property type="match status" value="1"/>
</dbReference>
<evidence type="ECO:0000256" key="5">
    <source>
        <dbReference type="ARBA" id="ARBA00022801"/>
    </source>
</evidence>
<evidence type="ECO:0000256" key="10">
    <source>
        <dbReference type="SAM" id="MobiDB-lite"/>
    </source>
</evidence>
<dbReference type="EMBL" id="JAUSSU010000002">
    <property type="protein sequence ID" value="MDQ0111767.1"/>
    <property type="molecule type" value="Genomic_DNA"/>
</dbReference>
<evidence type="ECO:0000256" key="2">
    <source>
        <dbReference type="ARBA" id="ARBA00005992"/>
    </source>
</evidence>
<dbReference type="RefSeq" id="WP_307201977.1">
    <property type="nucleotide sequence ID" value="NZ_JAUSSU010000002.1"/>
</dbReference>
<comment type="pathway">
    <text evidence="1 9">Cell wall biogenesis; peptidoglycan biosynthesis.</text>
</comment>
<keyword evidence="8 9" id="KW-0961">Cell wall biogenesis/degradation</keyword>
<evidence type="ECO:0000313" key="13">
    <source>
        <dbReference type="Proteomes" id="UP001229346"/>
    </source>
</evidence>
<keyword evidence="3" id="KW-0328">Glycosyltransferase</keyword>
<feature type="domain" description="L,D-TPase catalytic" evidence="11">
    <location>
        <begin position="343"/>
        <end position="452"/>
    </location>
</feature>
<protein>
    <recommendedName>
        <fullName evidence="11">L,D-TPase catalytic domain-containing protein</fullName>
    </recommendedName>
</protein>
<accession>A0ABT9TWM7</accession>
<evidence type="ECO:0000256" key="4">
    <source>
        <dbReference type="ARBA" id="ARBA00022679"/>
    </source>
</evidence>
<feature type="compositionally biased region" description="Basic and acidic residues" evidence="10">
    <location>
        <begin position="298"/>
        <end position="308"/>
    </location>
</feature>
<comment type="similarity">
    <text evidence="2">Belongs to the YkuD family.</text>
</comment>
<feature type="active site" description="Proton donor/acceptor" evidence="9">
    <location>
        <position position="412"/>
    </location>
</feature>
<keyword evidence="13" id="KW-1185">Reference proteome</keyword>
<name>A0ABT9TWM7_PAEHA</name>